<sequence length="168" mass="18372">MARLIALAGLPGVGKSSIARHLAGRSGAMWLRIDSMDQAIWASGTAPGDLFDWTYRAAQAIAADNLALGQDIVADCVNDCHAARDGWEAAARRGAAEIIWLEIVCSDLAEHRRRIETRSSDVAGLKLPDWHAVAARAYDDWNRDRLVIDTAHRSLDACVDEVLVRLSR</sequence>
<dbReference type="PANTHER" id="PTHR37807:SF3">
    <property type="entry name" value="OS07G0160300 PROTEIN"/>
    <property type="match status" value="1"/>
</dbReference>
<accession>A0A844TMG5</accession>
<organism evidence="1 2">
    <name type="scientific">Bradyrhizobium cajani</name>
    <dbReference type="NCBI Taxonomy" id="1928661"/>
    <lineage>
        <taxon>Bacteria</taxon>
        <taxon>Pseudomonadati</taxon>
        <taxon>Pseudomonadota</taxon>
        <taxon>Alphaproteobacteria</taxon>
        <taxon>Hyphomicrobiales</taxon>
        <taxon>Nitrobacteraceae</taxon>
        <taxon>Bradyrhizobium</taxon>
    </lineage>
</organism>
<gene>
    <name evidence="1" type="ORF">GPL20_26260</name>
</gene>
<dbReference type="Pfam" id="PF13671">
    <property type="entry name" value="AAA_33"/>
    <property type="match status" value="1"/>
</dbReference>
<dbReference type="EMBL" id="WQNE01000025">
    <property type="protein sequence ID" value="MVT76502.1"/>
    <property type="molecule type" value="Genomic_DNA"/>
</dbReference>
<dbReference type="OrthoDB" id="3819922at2"/>
<reference evidence="1 2" key="1">
    <citation type="submission" date="2019-12" db="EMBL/GenBank/DDBJ databases">
        <title>Draft genome sequences Bradyrhizobium cajani AMBPC1010, Bradyrhizobium pachyrhizi AMBPC1040 and Bradyrhizobium yuanmingense ALSPC3051, three plant growth promoting strains isolated from nodules of Cajanus cajan L. in Dominican Republic.</title>
        <authorList>
            <person name="Flores-Felix J.D."/>
            <person name="Araujo J."/>
            <person name="Diaz-Alcantara C."/>
            <person name="Gonzalez-Andres F."/>
            <person name="Velazquez E."/>
        </authorList>
    </citation>
    <scope>NUCLEOTIDE SEQUENCE [LARGE SCALE GENOMIC DNA]</scope>
    <source>
        <strain evidence="1 2">1010</strain>
    </source>
</reference>
<keyword evidence="2" id="KW-1185">Reference proteome</keyword>
<evidence type="ECO:0000313" key="1">
    <source>
        <dbReference type="EMBL" id="MVT76502.1"/>
    </source>
</evidence>
<protein>
    <submittedName>
        <fullName evidence="1">AAA family ATPase</fullName>
    </submittedName>
</protein>
<dbReference type="Gene3D" id="3.40.50.300">
    <property type="entry name" value="P-loop containing nucleotide triphosphate hydrolases"/>
    <property type="match status" value="1"/>
</dbReference>
<dbReference type="AlphaFoldDB" id="A0A844TMG5"/>
<comment type="caution">
    <text evidence="1">The sequence shown here is derived from an EMBL/GenBank/DDBJ whole genome shotgun (WGS) entry which is preliminary data.</text>
</comment>
<dbReference type="Proteomes" id="UP000449969">
    <property type="component" value="Unassembled WGS sequence"/>
</dbReference>
<name>A0A844TMG5_9BRAD</name>
<evidence type="ECO:0000313" key="2">
    <source>
        <dbReference type="Proteomes" id="UP000449969"/>
    </source>
</evidence>
<dbReference type="SUPFAM" id="SSF52540">
    <property type="entry name" value="P-loop containing nucleoside triphosphate hydrolases"/>
    <property type="match status" value="1"/>
</dbReference>
<dbReference type="PANTHER" id="PTHR37807">
    <property type="entry name" value="OS07G0160300 PROTEIN"/>
    <property type="match status" value="1"/>
</dbReference>
<dbReference type="RefSeq" id="WP_157333061.1">
    <property type="nucleotide sequence ID" value="NZ_JANADL010000056.1"/>
</dbReference>
<proteinExistence type="predicted"/>
<dbReference type="InterPro" id="IPR027417">
    <property type="entry name" value="P-loop_NTPase"/>
</dbReference>